<reference evidence="2 3" key="1">
    <citation type="submission" date="2017-07" db="EMBL/GenBank/DDBJ databases">
        <title>Complete genome sequence of Oryzomicrobium terrae TPP412.</title>
        <authorList>
            <person name="Chiu L.-W."/>
            <person name="Lo K.-J."/>
            <person name="Tsai Y.-M."/>
            <person name="Lin S.-S."/>
            <person name="Kuo C.-H."/>
            <person name="Liu C.-T."/>
        </authorList>
    </citation>
    <scope>NUCLEOTIDE SEQUENCE [LARGE SCALE GENOMIC DNA]</scope>
    <source>
        <strain evidence="2 3">TPP412</strain>
    </source>
</reference>
<dbReference type="InterPro" id="IPR006311">
    <property type="entry name" value="TAT_signal"/>
</dbReference>
<accession>A0A5C1E7G7</accession>
<sequence length="146" mass="14788">MSRTRRFVLPAVLAGLTAALLGSATPALAHGGFSGDAVIGGALGGAAGAAVGSAVGGRDGAIVGGALGAATGVVVSGSRPSYYAPPRPAYVYGPPPVVYAPPPPVYVVPAYAPRPVYAPYPYYGPPGRGWGRHEHWRGRHGWRDDD</sequence>
<protein>
    <recommendedName>
        <fullName evidence="4">Glycine zipper domain-containing protein</fullName>
    </recommendedName>
</protein>
<keyword evidence="3" id="KW-1185">Reference proteome</keyword>
<name>A0A5C1E7G7_9RHOO</name>
<evidence type="ECO:0008006" key="4">
    <source>
        <dbReference type="Google" id="ProtNLM"/>
    </source>
</evidence>
<evidence type="ECO:0000313" key="2">
    <source>
        <dbReference type="EMBL" id="QEL64870.1"/>
    </source>
</evidence>
<proteinExistence type="predicted"/>
<dbReference type="Proteomes" id="UP000323671">
    <property type="component" value="Chromosome"/>
</dbReference>
<dbReference type="PROSITE" id="PS51318">
    <property type="entry name" value="TAT"/>
    <property type="match status" value="1"/>
</dbReference>
<keyword evidence="1" id="KW-0732">Signal</keyword>
<evidence type="ECO:0000256" key="1">
    <source>
        <dbReference type="SAM" id="SignalP"/>
    </source>
</evidence>
<dbReference type="RefSeq" id="WP_054620619.1">
    <property type="nucleotide sequence ID" value="NZ_CP022579.1"/>
</dbReference>
<organism evidence="2 3">
    <name type="scientific">Oryzomicrobium terrae</name>
    <dbReference type="NCBI Taxonomy" id="1735038"/>
    <lineage>
        <taxon>Bacteria</taxon>
        <taxon>Pseudomonadati</taxon>
        <taxon>Pseudomonadota</taxon>
        <taxon>Betaproteobacteria</taxon>
        <taxon>Rhodocyclales</taxon>
        <taxon>Rhodocyclaceae</taxon>
        <taxon>Oryzomicrobium</taxon>
    </lineage>
</organism>
<dbReference type="EMBL" id="CP022579">
    <property type="protein sequence ID" value="QEL64870.1"/>
    <property type="molecule type" value="Genomic_DNA"/>
</dbReference>
<gene>
    <name evidence="2" type="ORF">OTERR_13940</name>
</gene>
<feature type="signal peptide" evidence="1">
    <location>
        <begin position="1"/>
        <end position="29"/>
    </location>
</feature>
<dbReference type="AlphaFoldDB" id="A0A5C1E7G7"/>
<feature type="chain" id="PRO_5023137044" description="Glycine zipper domain-containing protein" evidence="1">
    <location>
        <begin position="30"/>
        <end position="146"/>
    </location>
</feature>
<dbReference type="KEGG" id="otr:OTERR_13940"/>
<evidence type="ECO:0000313" key="3">
    <source>
        <dbReference type="Proteomes" id="UP000323671"/>
    </source>
</evidence>